<dbReference type="AlphaFoldDB" id="A0A3M7QPA9"/>
<evidence type="ECO:0000313" key="2">
    <source>
        <dbReference type="Proteomes" id="UP000276133"/>
    </source>
</evidence>
<proteinExistence type="predicted"/>
<gene>
    <name evidence="1" type="ORF">BpHYR1_039318</name>
</gene>
<organism evidence="1 2">
    <name type="scientific">Brachionus plicatilis</name>
    <name type="common">Marine rotifer</name>
    <name type="synonym">Brachionus muelleri</name>
    <dbReference type="NCBI Taxonomy" id="10195"/>
    <lineage>
        <taxon>Eukaryota</taxon>
        <taxon>Metazoa</taxon>
        <taxon>Spiralia</taxon>
        <taxon>Gnathifera</taxon>
        <taxon>Rotifera</taxon>
        <taxon>Eurotatoria</taxon>
        <taxon>Monogononta</taxon>
        <taxon>Pseudotrocha</taxon>
        <taxon>Ploima</taxon>
        <taxon>Brachionidae</taxon>
        <taxon>Brachionus</taxon>
    </lineage>
</organism>
<name>A0A3M7QPA9_BRAPC</name>
<reference evidence="1 2" key="1">
    <citation type="journal article" date="2018" name="Sci. Rep.">
        <title>Genomic signatures of local adaptation to the degree of environmental predictability in rotifers.</title>
        <authorList>
            <person name="Franch-Gras L."/>
            <person name="Hahn C."/>
            <person name="Garcia-Roger E.M."/>
            <person name="Carmona M.J."/>
            <person name="Serra M."/>
            <person name="Gomez A."/>
        </authorList>
    </citation>
    <scope>NUCLEOTIDE SEQUENCE [LARGE SCALE GENOMIC DNA]</scope>
    <source>
        <strain evidence="1">HYR1</strain>
    </source>
</reference>
<sequence length="75" mass="8945">MILPLKIEKTTYLALRQYTLVFLPFSIIKFQLYVNDPGESENKIRFVLSELVFKNFLQTEFNLILNLFFLCQQAH</sequence>
<accession>A0A3M7QPA9</accession>
<dbReference type="Proteomes" id="UP000276133">
    <property type="component" value="Unassembled WGS sequence"/>
</dbReference>
<comment type="caution">
    <text evidence="1">The sequence shown here is derived from an EMBL/GenBank/DDBJ whole genome shotgun (WGS) entry which is preliminary data.</text>
</comment>
<dbReference type="EMBL" id="REGN01005469">
    <property type="protein sequence ID" value="RNA13236.1"/>
    <property type="molecule type" value="Genomic_DNA"/>
</dbReference>
<protein>
    <submittedName>
        <fullName evidence="1">Uncharacterized protein</fullName>
    </submittedName>
</protein>
<evidence type="ECO:0000313" key="1">
    <source>
        <dbReference type="EMBL" id="RNA13236.1"/>
    </source>
</evidence>
<keyword evidence="2" id="KW-1185">Reference proteome</keyword>